<keyword evidence="2" id="KW-1185">Reference proteome</keyword>
<dbReference type="AlphaFoldDB" id="A0A658R3L7"/>
<proteinExistence type="predicted"/>
<evidence type="ECO:0000313" key="1">
    <source>
        <dbReference type="EMBL" id="SAL46919.1"/>
    </source>
</evidence>
<name>A0A658R3L7_9BURK</name>
<evidence type="ECO:0000313" key="2">
    <source>
        <dbReference type="Proteomes" id="UP000198263"/>
    </source>
</evidence>
<comment type="caution">
    <text evidence="1">The sequence shown here is derived from an EMBL/GenBank/DDBJ whole genome shotgun (WGS) entry which is preliminary data.</text>
</comment>
<organism evidence="1 2">
    <name type="scientific">Caballeronia concitans</name>
    <dbReference type="NCBI Taxonomy" id="1777133"/>
    <lineage>
        <taxon>Bacteria</taxon>
        <taxon>Pseudomonadati</taxon>
        <taxon>Pseudomonadota</taxon>
        <taxon>Betaproteobacteria</taxon>
        <taxon>Burkholderiales</taxon>
        <taxon>Burkholderiaceae</taxon>
        <taxon>Caballeronia</taxon>
    </lineage>
</organism>
<reference evidence="1 2" key="1">
    <citation type="submission" date="2016-01" db="EMBL/GenBank/DDBJ databases">
        <authorList>
            <person name="Peeters C."/>
        </authorList>
    </citation>
    <scope>NUCLEOTIDE SEQUENCE [LARGE SCALE GENOMIC DNA]</scope>
    <source>
        <strain evidence="1">LMG 29315</strain>
    </source>
</reference>
<gene>
    <name evidence="1" type="ORF">AWB72_04909</name>
</gene>
<sequence length="55" mass="6327">MPWFDRFRVAEAVTRLNSAFLIHVVVHLLLEVSSLPGRRALQRGCNFFRAADELT</sequence>
<dbReference type="Proteomes" id="UP000198263">
    <property type="component" value="Unassembled WGS sequence"/>
</dbReference>
<accession>A0A658R3L7</accession>
<dbReference type="EMBL" id="FCNV02000014">
    <property type="protein sequence ID" value="SAL46919.1"/>
    <property type="molecule type" value="Genomic_DNA"/>
</dbReference>
<protein>
    <submittedName>
        <fullName evidence="1">Uncharacterized protein</fullName>
    </submittedName>
</protein>